<keyword evidence="4" id="KW-1185">Reference proteome</keyword>
<dbReference type="RefSeq" id="WP_091816849.1">
    <property type="nucleotide sequence ID" value="NZ_FOCW01000004.1"/>
</dbReference>
<feature type="domain" description="HTH merR-type" evidence="2">
    <location>
        <begin position="35"/>
        <end position="103"/>
    </location>
</feature>
<dbReference type="InterPro" id="IPR000551">
    <property type="entry name" value="MerR-type_HTH_dom"/>
</dbReference>
<dbReference type="Proteomes" id="UP000199531">
    <property type="component" value="Unassembled WGS sequence"/>
</dbReference>
<dbReference type="PROSITE" id="PS50937">
    <property type="entry name" value="HTH_MERR_2"/>
    <property type="match status" value="1"/>
</dbReference>
<evidence type="ECO:0000259" key="2">
    <source>
        <dbReference type="PROSITE" id="PS50937"/>
    </source>
</evidence>
<accession>A0A1H8IL95</accession>
<evidence type="ECO:0000313" key="3">
    <source>
        <dbReference type="EMBL" id="SEN69201.1"/>
    </source>
</evidence>
<dbReference type="OrthoDB" id="6716891at2"/>
<dbReference type="EMBL" id="FOCW01000004">
    <property type="protein sequence ID" value="SEN69201.1"/>
    <property type="molecule type" value="Genomic_DNA"/>
</dbReference>
<evidence type="ECO:0000256" key="1">
    <source>
        <dbReference type="ARBA" id="ARBA00023125"/>
    </source>
</evidence>
<dbReference type="InterPro" id="IPR047057">
    <property type="entry name" value="MerR_fam"/>
</dbReference>
<gene>
    <name evidence="3" type="ORF">SAMN02745977_01800</name>
</gene>
<protein>
    <submittedName>
        <fullName evidence="3">MerR HTH family regulatory protein</fullName>
    </submittedName>
</protein>
<proteinExistence type="predicted"/>
<dbReference type="AlphaFoldDB" id="A0A1H8IL95"/>
<dbReference type="GO" id="GO:0003677">
    <property type="term" value="F:DNA binding"/>
    <property type="evidence" value="ECO:0007669"/>
    <property type="project" value="UniProtKB-KW"/>
</dbReference>
<dbReference type="GO" id="GO:0003700">
    <property type="term" value="F:DNA-binding transcription factor activity"/>
    <property type="evidence" value="ECO:0007669"/>
    <property type="project" value="InterPro"/>
</dbReference>
<evidence type="ECO:0000313" key="4">
    <source>
        <dbReference type="Proteomes" id="UP000199531"/>
    </source>
</evidence>
<sequence>MTEFSPSPSEPPQTVLATDSALRAVQQRRPASSHTMTIEELATQVGMTVRNIRAYNSAGLLPPPTLRGRLGLYGEEHLAQLQAIRMLRNQGLSLERIKAVVEQNNRNEASGAWNKLGDLARVLSWHIPVDQEALRLPLSTIEATWRADFTPAQTEQLVRSGLQRILPDGSIEYLTPGLRAVAQQLSDMGVPLDDALEMQEAVSRDLRRLVRSSLRTVLQEAGRRPEADQDEQVQRLLQSAPLLLLEAVQAMLPVILQQEAEHLAENLQPLAAGMAANASRDETSGQSDAA</sequence>
<keyword evidence="1" id="KW-0238">DNA-binding</keyword>
<dbReference type="SMART" id="SM00422">
    <property type="entry name" value="HTH_MERR"/>
    <property type="match status" value="1"/>
</dbReference>
<reference evidence="3 4" key="1">
    <citation type="submission" date="2016-10" db="EMBL/GenBank/DDBJ databases">
        <authorList>
            <person name="de Groot N.N."/>
        </authorList>
    </citation>
    <scope>NUCLEOTIDE SEQUENCE [LARGE SCALE GENOMIC DNA]</scope>
    <source>
        <strain evidence="3 4">DSM 15123</strain>
    </source>
</reference>
<dbReference type="SUPFAM" id="SSF46955">
    <property type="entry name" value="Putative DNA-binding domain"/>
    <property type="match status" value="1"/>
</dbReference>
<dbReference type="PANTHER" id="PTHR30204">
    <property type="entry name" value="REDOX-CYCLING DRUG-SENSING TRANSCRIPTIONAL ACTIVATOR SOXR"/>
    <property type="match status" value="1"/>
</dbReference>
<dbReference type="Gene3D" id="1.10.1660.10">
    <property type="match status" value="1"/>
</dbReference>
<name>A0A1H8IL95_9BURK</name>
<dbReference type="PANTHER" id="PTHR30204:SF93">
    <property type="entry name" value="HTH MERR-TYPE DOMAIN-CONTAINING PROTEIN"/>
    <property type="match status" value="1"/>
</dbReference>
<dbReference type="Pfam" id="PF13411">
    <property type="entry name" value="MerR_1"/>
    <property type="match status" value="1"/>
</dbReference>
<dbReference type="InterPro" id="IPR009061">
    <property type="entry name" value="DNA-bd_dom_put_sf"/>
</dbReference>
<dbReference type="PRINTS" id="PR00040">
    <property type="entry name" value="HTHMERR"/>
</dbReference>
<organism evidence="3 4">
    <name type="scientific">Brachymonas denitrificans DSM 15123</name>
    <dbReference type="NCBI Taxonomy" id="1121117"/>
    <lineage>
        <taxon>Bacteria</taxon>
        <taxon>Pseudomonadati</taxon>
        <taxon>Pseudomonadota</taxon>
        <taxon>Betaproteobacteria</taxon>
        <taxon>Burkholderiales</taxon>
        <taxon>Comamonadaceae</taxon>
        <taxon>Brachymonas</taxon>
    </lineage>
</organism>
<dbReference type="STRING" id="1121117.SAMN02745977_01800"/>